<comment type="caution">
    <text evidence="1">The sequence shown here is derived from an EMBL/GenBank/DDBJ whole genome shotgun (WGS) entry which is preliminary data.</text>
</comment>
<dbReference type="SUPFAM" id="SSF160059">
    <property type="entry name" value="PriA/YqbF domain"/>
    <property type="match status" value="1"/>
</dbReference>
<evidence type="ECO:0000313" key="1">
    <source>
        <dbReference type="EMBL" id="KMO39607.1"/>
    </source>
</evidence>
<dbReference type="AlphaFoldDB" id="A0A0J6T196"/>
<dbReference type="Proteomes" id="UP000035929">
    <property type="component" value="Unassembled WGS sequence"/>
</dbReference>
<dbReference type="PATRIC" id="fig|270351.6.peg.4548"/>
<organism evidence="1 2">
    <name type="scientific">Methylobacterium aquaticum</name>
    <dbReference type="NCBI Taxonomy" id="270351"/>
    <lineage>
        <taxon>Bacteria</taxon>
        <taxon>Pseudomonadati</taxon>
        <taxon>Pseudomonadota</taxon>
        <taxon>Alphaproteobacteria</taxon>
        <taxon>Hyphomicrobiales</taxon>
        <taxon>Methylobacteriaceae</taxon>
        <taxon>Methylobacterium</taxon>
    </lineage>
</organism>
<evidence type="ECO:0000313" key="2">
    <source>
        <dbReference type="Proteomes" id="UP000035929"/>
    </source>
</evidence>
<dbReference type="EMBL" id="LABX01000030">
    <property type="protein sequence ID" value="KMO39607.1"/>
    <property type="molecule type" value="Genomic_DNA"/>
</dbReference>
<name>A0A0J6T196_9HYPH</name>
<accession>A0A0J6T196</accession>
<gene>
    <name evidence="1" type="ORF">VP06_03815</name>
</gene>
<dbReference type="RefSeq" id="WP_048462519.1">
    <property type="nucleotide sequence ID" value="NZ_LABX01000030.1"/>
</dbReference>
<feature type="non-terminal residue" evidence="1">
    <location>
        <position position="1"/>
    </location>
</feature>
<reference evidence="1 2" key="1">
    <citation type="submission" date="2015-03" db="EMBL/GenBank/DDBJ databases">
        <title>Genome sequencing of Methylobacterium aquaticum DSM16371 type strain.</title>
        <authorList>
            <person name="Chaudhry V."/>
            <person name="Patil P.B."/>
        </authorList>
    </citation>
    <scope>NUCLEOTIDE SEQUENCE [LARGE SCALE GENOMIC DNA]</scope>
    <source>
        <strain evidence="1 2">DSM 16371</strain>
    </source>
</reference>
<proteinExistence type="predicted"/>
<protein>
    <submittedName>
        <fullName evidence="1">Uncharacterized protein</fullName>
    </submittedName>
</protein>
<sequence length="80" mass="8718">AGLAGGDARRYAAPFPADRAVLGAYVDAGYDLVVTSRQDGRRRAGDIHPAAPTLRRSQDFTLRELEHLRTDPMLIVSGLR</sequence>